<dbReference type="GO" id="GO:0031417">
    <property type="term" value="C:NatC complex"/>
    <property type="evidence" value="ECO:0007669"/>
    <property type="project" value="InterPro"/>
</dbReference>
<dbReference type="SUPFAM" id="SSF50182">
    <property type="entry name" value="Sm-like ribonucleoproteins"/>
    <property type="match status" value="1"/>
</dbReference>
<dbReference type="OrthoDB" id="368909at2759"/>
<dbReference type="Pfam" id="PF01423">
    <property type="entry name" value="LSM"/>
    <property type="match status" value="1"/>
</dbReference>
<reference evidence="2 3" key="1">
    <citation type="journal article" date="2016" name="Mol. Biol. Evol.">
        <title>Comparative Genomics of Early-Diverging Mushroom-Forming Fungi Provides Insights into the Origins of Lignocellulose Decay Capabilities.</title>
        <authorList>
            <person name="Nagy L.G."/>
            <person name="Riley R."/>
            <person name="Tritt A."/>
            <person name="Adam C."/>
            <person name="Daum C."/>
            <person name="Floudas D."/>
            <person name="Sun H."/>
            <person name="Yadav J.S."/>
            <person name="Pangilinan J."/>
            <person name="Larsson K.H."/>
            <person name="Matsuura K."/>
            <person name="Barry K."/>
            <person name="Labutti K."/>
            <person name="Kuo R."/>
            <person name="Ohm R.A."/>
            <person name="Bhattacharya S.S."/>
            <person name="Shirouzu T."/>
            <person name="Yoshinaga Y."/>
            <person name="Martin F.M."/>
            <person name="Grigoriev I.V."/>
            <person name="Hibbett D.S."/>
        </authorList>
    </citation>
    <scope>NUCLEOTIDE SEQUENCE [LARGE SCALE GENOMIC DNA]</scope>
    <source>
        <strain evidence="2 3">TUFC12733</strain>
    </source>
</reference>
<protein>
    <recommendedName>
        <fullName evidence="1">Sm domain-containing protein</fullName>
    </recommendedName>
</protein>
<dbReference type="STRING" id="1330018.A0A167HWV9"/>
<evidence type="ECO:0000313" key="3">
    <source>
        <dbReference type="Proteomes" id="UP000076738"/>
    </source>
</evidence>
<dbReference type="PANTHER" id="PTHR10701:SF5">
    <property type="entry name" value="N-ALPHA-ACETYLTRANSFERASE 38, NATC AUXILIARY SUBUNIT"/>
    <property type="match status" value="1"/>
</dbReference>
<dbReference type="Gene3D" id="2.30.30.100">
    <property type="match status" value="1"/>
</dbReference>
<dbReference type="PANTHER" id="PTHR10701">
    <property type="entry name" value="SMALL NUCLEAR RIBONUCLEOPROTEIN-ASSOCIATED PROTEIN B AND N"/>
    <property type="match status" value="1"/>
</dbReference>
<organism evidence="2 3">
    <name type="scientific">Calocera viscosa (strain TUFC12733)</name>
    <dbReference type="NCBI Taxonomy" id="1330018"/>
    <lineage>
        <taxon>Eukaryota</taxon>
        <taxon>Fungi</taxon>
        <taxon>Dikarya</taxon>
        <taxon>Basidiomycota</taxon>
        <taxon>Agaricomycotina</taxon>
        <taxon>Dacrymycetes</taxon>
        <taxon>Dacrymycetales</taxon>
        <taxon>Dacrymycetaceae</taxon>
        <taxon>Calocera</taxon>
    </lineage>
</organism>
<dbReference type="InterPro" id="IPR034110">
    <property type="entry name" value="LSMD1_Sm"/>
</dbReference>
<evidence type="ECO:0000259" key="1">
    <source>
        <dbReference type="Pfam" id="PF01423"/>
    </source>
</evidence>
<dbReference type="EMBL" id="KV417314">
    <property type="protein sequence ID" value="KZO92063.1"/>
    <property type="molecule type" value="Genomic_DNA"/>
</dbReference>
<dbReference type="InterPro" id="IPR010920">
    <property type="entry name" value="LSM_dom_sf"/>
</dbReference>
<dbReference type="Proteomes" id="UP000076738">
    <property type="component" value="Unassembled WGS sequence"/>
</dbReference>
<dbReference type="CDD" id="cd06168">
    <property type="entry name" value="LSMD1"/>
    <property type="match status" value="1"/>
</dbReference>
<sequence length="102" mass="11450">MSQSSDSPLSSLSGATSIASAIDELRSTLSANYRVSINDGRVFMGTFACIDKEKNMVFINADEYRFEQGRWMDRYVGMIMIPWDIVKTVECMLGLGDDDIYT</sequence>
<gene>
    <name evidence="2" type="ORF">CALVIDRAFT_567644</name>
</gene>
<proteinExistence type="predicted"/>
<keyword evidence="3" id="KW-1185">Reference proteome</keyword>
<dbReference type="InterPro" id="IPR050914">
    <property type="entry name" value="snRNP_SmB/NAA38-like"/>
</dbReference>
<dbReference type="InterPro" id="IPR001163">
    <property type="entry name" value="Sm_dom_euk/arc"/>
</dbReference>
<dbReference type="AlphaFoldDB" id="A0A167HWV9"/>
<name>A0A167HWV9_CALVF</name>
<evidence type="ECO:0000313" key="2">
    <source>
        <dbReference type="EMBL" id="KZO92063.1"/>
    </source>
</evidence>
<feature type="domain" description="Sm" evidence="1">
    <location>
        <begin position="25"/>
        <end position="86"/>
    </location>
</feature>
<accession>A0A167HWV9</accession>